<proteinExistence type="predicted"/>
<dbReference type="AlphaFoldDB" id="A0A133KH61"/>
<dbReference type="EMBL" id="LRPM01000012">
    <property type="protein sequence ID" value="KWZ78871.1"/>
    <property type="molecule type" value="Genomic_DNA"/>
</dbReference>
<evidence type="ECO:0000313" key="1">
    <source>
        <dbReference type="EMBL" id="KWZ78871.1"/>
    </source>
</evidence>
<comment type="caution">
    <text evidence="1">The sequence shown here is derived from an EMBL/GenBank/DDBJ whole genome shotgun (WGS) entry which is preliminary data.</text>
</comment>
<keyword evidence="2" id="KW-1185">Reference proteome</keyword>
<sequence>MAAVNPTILPAERSVPASISRPPVPRAIKSLVDVCDRMLIMFLGLVIKVMLQNR</sequence>
<dbReference type="Proteomes" id="UP000070383">
    <property type="component" value="Unassembled WGS sequence"/>
</dbReference>
<reference evidence="2" key="1">
    <citation type="submission" date="2016-01" db="EMBL/GenBank/DDBJ databases">
        <authorList>
            <person name="Mitreva M."/>
            <person name="Pepin K.H."/>
            <person name="Mihindukulasuriya K.A."/>
            <person name="Fulton R."/>
            <person name="Fronick C."/>
            <person name="O'Laughlin M."/>
            <person name="Miner T."/>
            <person name="Herter B."/>
            <person name="Rosa B.A."/>
            <person name="Cordes M."/>
            <person name="Tomlinson C."/>
            <person name="Wollam A."/>
            <person name="Palsikar V.B."/>
            <person name="Mardis E.R."/>
            <person name="Wilson R.K."/>
        </authorList>
    </citation>
    <scope>NUCLEOTIDE SEQUENCE [LARGE SCALE GENOMIC DNA]</scope>
    <source>
        <strain evidence="2">MJR8151</strain>
    </source>
</reference>
<accession>A0A133KH61</accession>
<evidence type="ECO:0000313" key="2">
    <source>
        <dbReference type="Proteomes" id="UP000070383"/>
    </source>
</evidence>
<gene>
    <name evidence="1" type="ORF">HMPREF3200_00513</name>
</gene>
<organism evidence="1 2">
    <name type="scientific">Anaerococcus tetradius</name>
    <dbReference type="NCBI Taxonomy" id="33036"/>
    <lineage>
        <taxon>Bacteria</taxon>
        <taxon>Bacillati</taxon>
        <taxon>Bacillota</taxon>
        <taxon>Tissierellia</taxon>
        <taxon>Tissierellales</taxon>
        <taxon>Peptoniphilaceae</taxon>
        <taxon>Anaerococcus</taxon>
    </lineage>
</organism>
<name>A0A133KH61_9FIRM</name>
<dbReference type="PATRIC" id="fig|33036.3.peg.511"/>
<protein>
    <submittedName>
        <fullName evidence="1">Uncharacterized protein</fullName>
    </submittedName>
</protein>